<keyword evidence="4" id="KW-1185">Reference proteome</keyword>
<evidence type="ECO:0000256" key="2">
    <source>
        <dbReference type="SAM" id="SignalP"/>
    </source>
</evidence>
<feature type="region of interest" description="Disordered" evidence="1">
    <location>
        <begin position="988"/>
        <end position="1041"/>
    </location>
</feature>
<evidence type="ECO:0000313" key="4">
    <source>
        <dbReference type="Proteomes" id="UP001597448"/>
    </source>
</evidence>
<proteinExistence type="predicted"/>
<feature type="region of interest" description="Disordered" evidence="1">
    <location>
        <begin position="577"/>
        <end position="605"/>
    </location>
</feature>
<feature type="signal peptide" evidence="2">
    <location>
        <begin position="1"/>
        <end position="32"/>
    </location>
</feature>
<accession>A0ABW5F0Y5</accession>
<protein>
    <recommendedName>
        <fullName evidence="5">Ig-like domain (Group 3)</fullName>
    </recommendedName>
</protein>
<dbReference type="Proteomes" id="UP001597448">
    <property type="component" value="Unassembled WGS sequence"/>
</dbReference>
<reference evidence="4" key="1">
    <citation type="journal article" date="2019" name="Int. J. Syst. Evol. Microbiol.">
        <title>The Global Catalogue of Microorganisms (GCM) 10K type strain sequencing project: providing services to taxonomists for standard genome sequencing and annotation.</title>
        <authorList>
            <consortium name="The Broad Institute Genomics Platform"/>
            <consortium name="The Broad Institute Genome Sequencing Center for Infectious Disease"/>
            <person name="Wu L."/>
            <person name="Ma J."/>
        </authorList>
    </citation>
    <scope>NUCLEOTIDE SEQUENCE [LARGE SCALE GENOMIC DNA]</scope>
    <source>
        <strain evidence="4">CCM 8725</strain>
    </source>
</reference>
<evidence type="ECO:0008006" key="5">
    <source>
        <dbReference type="Google" id="ProtNLM"/>
    </source>
</evidence>
<feature type="chain" id="PRO_5047109183" description="Ig-like domain (Group 3)" evidence="2">
    <location>
        <begin position="33"/>
        <end position="1861"/>
    </location>
</feature>
<feature type="compositionally biased region" description="Low complexity" evidence="1">
    <location>
        <begin position="1006"/>
        <end position="1037"/>
    </location>
</feature>
<gene>
    <name evidence="3" type="ORF">ACFSX3_02335</name>
</gene>
<dbReference type="EMBL" id="JBHUKY010000008">
    <property type="protein sequence ID" value="MFD2408688.1"/>
    <property type="molecule type" value="Genomic_DNA"/>
</dbReference>
<sequence length="1861" mass="201744">MSRRLKRYTSLSLILSMLLSLIPSSFSGLAEAAGDDYEVTFPNGQHVGNLSYPADNTFLNFYTKVPGFKQTEEDKDAKYDWAKGDIFAGVDDNEATVEFQVKVADNTILKNMAESGHAEMLTGFAVLRRHSGFLWTRHSSITVNIDGKNIINERTGSSQRYNKSAKAIIKPNSVITIKVWGEGDDDGEAAGVRGFYLKFQDLKRPVIDNYTFTGNGAERLNENINQKELYVKRDENITLSYNFSEPVRPTSVVKDNSDYFLRHKLFINDPDTGLPAAGQQQYLQNTSFTKDTLDSYQKKIAYRYTGVPFHNSSNLPLRPLITGGTTGGAQMDLSLDNKLKEAVLSDAAGNKAVVNLNTVPSSGSNAWLDRKSGNPFDFDRGGFRVIVDAVRPKYSKTKNGIQPEILTGVTLNKGDVIDFTLQMTEEAIAKTGWDEKKTFILFNNGMKAYYVIGRNTPNWTFRMTVPDGLTVETPLLKAVAISNDAKGGSEPIQMDTDVIQDYAGNLMIQPANFDGIHEEKFPNIEGGDFSLANSKIDWANLFIDNTEPVIGYRFETGGATDTTYAKKGKVTIDANDPSIKVPHLDPTVGDRGTERPSRGIYRPSNMSAEASPSVGLVYYWWSQDKADPFAGVAGDHYAALKRYALSAKQPSDELYPGEFENIELSVVNNKTNLLAPPAEAFEEGNSGEWYLHTWTADMSWDSARELMQHEKKDVYKNTHEEQYKAWKAEAPGSETDKIFYADNQALAAVGQYGDKSVWPLEDFKKDDSNWKHEVGVLKLDNQGPAITLAAEDTATVQALVKDPHSGVSSVQYQWVKDGDSPASGKWADTPYSGTTVTRSTYEDIDEDGSYWLYLKALDKAGNETIKTPQERAVVVSSEAAIPTQFTPEANPNYVKSHDVTFQISGVHPDYVGYAISDSSLRPGDSEFTGLEVSESSGISPLSEKSLIEDGLEPEASGAPTEPSPPAEPEVIASIGPVAIMKFLSSGPTAPSLTPLESEETPAPDNSAEPVATAAASAEPTEPAAAPAASPEASEPAAGSTDAKLAAKGLGSSVSEATYSYVVSAEKLKLNGTQYIHLMVKHSDKTYYYSKAYYFDNEAPVVYFSPDSIAYPLPLQKTRISVSEFYSKTGLVSKYKWVRQQAGAEVPTESSTEWKDVPAGGSVSIDDKSLKAGEIAEYRLYVLAVDGAGNSSVTASAGTFKVSATTQPEAPVSNAKSSLIYLSGDDKDGYTAILKLSLETEDKTGYEYSVSPDNGVSWLNWKPYTNFVAVKVPTGDPKLLQVAVKYRTPGGLISTAAKLDVGEGTPTTVQPVYALATLSVNSPVNATVGADIEIALPPGIRVIPSKINPSVPVRTGNTFKIYENGYYSFDLTDLSDPDRTDTLYLVVKNIDGTKPEGTVEYSYMESTNGNVVALLQSTSEPVTVVNNGGKTAYTFTENGKFEFEIKDAAGNVNKVEATVANINKEVPRVKVVRSYQYGENGSQTFGTLKDNSGNVLFSTGVTVTVEKADASAKAFNIISPDKSITLMENGTASFTVVDVYGNTTVIKEKVTNVLSAPPVPDKVAYTFVDAEGKAVPADQIVTIGGQKYAKGKVKVTLSGTVAAPNHMFSGVRPIQGGAAYTNQISKADGTYSYSRAFESSGSAVIAISDLLGNVNKVPVTIAGLDNTAPELTLNKETVGIVQNKKDFNFRTDLGGFTVSDNVSAEANVKVSVSGLDLSKLGRQRVAYTAVDQVGNKSVVYQDVVVVKDGGLLVFGNDTLISASSGESALFNTNTITFKVSGFNLMKVGGVDKVNQAGTFDILYYPGLYREGQLKLVKQKLSYAELVSSNFKVTFPKTGWYTIVVRTQERDREFATFFVGNLK</sequence>
<organism evidence="3 4">
    <name type="scientific">Paenibacillus rhizoplanae</name>
    <dbReference type="NCBI Taxonomy" id="1917181"/>
    <lineage>
        <taxon>Bacteria</taxon>
        <taxon>Bacillati</taxon>
        <taxon>Bacillota</taxon>
        <taxon>Bacilli</taxon>
        <taxon>Bacillales</taxon>
        <taxon>Paenibacillaceae</taxon>
        <taxon>Paenibacillus</taxon>
    </lineage>
</organism>
<dbReference type="RefSeq" id="WP_379312565.1">
    <property type="nucleotide sequence ID" value="NZ_JBHUKY010000008.1"/>
</dbReference>
<keyword evidence="2" id="KW-0732">Signal</keyword>
<comment type="caution">
    <text evidence="3">The sequence shown here is derived from an EMBL/GenBank/DDBJ whole genome shotgun (WGS) entry which is preliminary data.</text>
</comment>
<evidence type="ECO:0000313" key="3">
    <source>
        <dbReference type="EMBL" id="MFD2408688.1"/>
    </source>
</evidence>
<name>A0ABW5F0Y5_9BACL</name>
<evidence type="ECO:0000256" key="1">
    <source>
        <dbReference type="SAM" id="MobiDB-lite"/>
    </source>
</evidence>